<dbReference type="InterPro" id="IPR006913">
    <property type="entry name" value="CENP-V/GFA"/>
</dbReference>
<dbReference type="Pfam" id="PF04828">
    <property type="entry name" value="GFA"/>
    <property type="match status" value="1"/>
</dbReference>
<evidence type="ECO:0000313" key="5">
    <source>
        <dbReference type="EMBL" id="GAT50528.1"/>
    </source>
</evidence>
<dbReference type="InterPro" id="IPR011057">
    <property type="entry name" value="Mss4-like_sf"/>
</dbReference>
<sequence length="152" mass="16753">MPRLPILWPEGGPTFTYKGGCHCKKICFEFEHPDIYSMPALECNCSICTSRGYIHVYTPQDKFKLTKGTDDDLTTYTFASHLVQHRFCATCGSGIGVAIPCQGFVSINARTLDGIELGRLQKILANGQNLTLSTPERWDEAMSSIHASSTSS</sequence>
<evidence type="ECO:0000259" key="4">
    <source>
        <dbReference type="PROSITE" id="PS51891"/>
    </source>
</evidence>
<reference evidence="5" key="1">
    <citation type="submission" date="2014-09" db="EMBL/GenBank/DDBJ databases">
        <title>Genome sequence of the luminous mushroom Mycena chlorophos for searching fungal bioluminescence genes.</title>
        <authorList>
            <person name="Tanaka Y."/>
            <person name="Kasuga D."/>
            <person name="Oba Y."/>
            <person name="Hase S."/>
            <person name="Sato K."/>
            <person name="Oba Y."/>
            <person name="Sakakibara Y."/>
        </authorList>
    </citation>
    <scope>NUCLEOTIDE SEQUENCE</scope>
</reference>
<feature type="domain" description="CENP-V/GFA" evidence="4">
    <location>
        <begin position="17"/>
        <end position="139"/>
    </location>
</feature>
<proteinExistence type="inferred from homology"/>
<keyword evidence="3" id="KW-0862">Zinc</keyword>
<dbReference type="Proteomes" id="UP000815677">
    <property type="component" value="Unassembled WGS sequence"/>
</dbReference>
<evidence type="ECO:0000256" key="2">
    <source>
        <dbReference type="ARBA" id="ARBA00022723"/>
    </source>
</evidence>
<keyword evidence="6" id="KW-1185">Reference proteome</keyword>
<gene>
    <name evidence="5" type="ORF">MCHLO_07763</name>
</gene>
<dbReference type="InterPro" id="IPR052355">
    <property type="entry name" value="CENP-V-like"/>
</dbReference>
<evidence type="ECO:0000313" key="6">
    <source>
        <dbReference type="Proteomes" id="UP000815677"/>
    </source>
</evidence>
<organism evidence="5 6">
    <name type="scientific">Mycena chlorophos</name>
    <name type="common">Agaric fungus</name>
    <name type="synonym">Agaricus chlorophos</name>
    <dbReference type="NCBI Taxonomy" id="658473"/>
    <lineage>
        <taxon>Eukaryota</taxon>
        <taxon>Fungi</taxon>
        <taxon>Dikarya</taxon>
        <taxon>Basidiomycota</taxon>
        <taxon>Agaricomycotina</taxon>
        <taxon>Agaricomycetes</taxon>
        <taxon>Agaricomycetidae</taxon>
        <taxon>Agaricales</taxon>
        <taxon>Marasmiineae</taxon>
        <taxon>Mycenaceae</taxon>
        <taxon>Mycena</taxon>
    </lineage>
</organism>
<protein>
    <recommendedName>
        <fullName evidence="4">CENP-V/GFA domain-containing protein</fullName>
    </recommendedName>
</protein>
<evidence type="ECO:0000256" key="1">
    <source>
        <dbReference type="ARBA" id="ARBA00005495"/>
    </source>
</evidence>
<evidence type="ECO:0000256" key="3">
    <source>
        <dbReference type="ARBA" id="ARBA00022833"/>
    </source>
</evidence>
<dbReference type="PANTHER" id="PTHR28620">
    <property type="entry name" value="CENTROMERE PROTEIN V"/>
    <property type="match status" value="1"/>
</dbReference>
<dbReference type="PROSITE" id="PS51891">
    <property type="entry name" value="CENP_V_GFA"/>
    <property type="match status" value="1"/>
</dbReference>
<name>A0ABQ0LHG7_MYCCL</name>
<accession>A0ABQ0LHG7</accession>
<dbReference type="Gene3D" id="2.170.150.70">
    <property type="match status" value="1"/>
</dbReference>
<dbReference type="EMBL" id="DF846523">
    <property type="protein sequence ID" value="GAT50528.1"/>
    <property type="molecule type" value="Genomic_DNA"/>
</dbReference>
<dbReference type="PANTHER" id="PTHR28620:SF1">
    <property type="entry name" value="CENP-V_GFA DOMAIN-CONTAINING PROTEIN"/>
    <property type="match status" value="1"/>
</dbReference>
<dbReference type="SUPFAM" id="SSF51316">
    <property type="entry name" value="Mss4-like"/>
    <property type="match status" value="1"/>
</dbReference>
<keyword evidence="2" id="KW-0479">Metal-binding</keyword>
<comment type="similarity">
    <text evidence="1">Belongs to the Gfa family.</text>
</comment>